<name>A0A1J5T3L0_9ZZZZ</name>
<comment type="caution">
    <text evidence="2">The sequence shown here is derived from an EMBL/GenBank/DDBJ whole genome shotgun (WGS) entry which is preliminary data.</text>
</comment>
<dbReference type="EC" id="2.5.1.101" evidence="2"/>
<dbReference type="InterPro" id="IPR013785">
    <property type="entry name" value="Aldolase_TIM"/>
</dbReference>
<dbReference type="SUPFAM" id="SSF51269">
    <property type="entry name" value="AFP III-like domain"/>
    <property type="match status" value="1"/>
</dbReference>
<protein>
    <submittedName>
        <fullName evidence="2">N,N'-diacetyllegionaminic acid synthase</fullName>
        <ecNumber evidence="2">2.5.1.101</ecNumber>
    </submittedName>
</protein>
<proteinExistence type="predicted"/>
<reference evidence="2" key="1">
    <citation type="submission" date="2016-10" db="EMBL/GenBank/DDBJ databases">
        <title>Sequence of Gallionella enrichment culture.</title>
        <authorList>
            <person name="Poehlein A."/>
            <person name="Muehling M."/>
            <person name="Daniel R."/>
        </authorList>
    </citation>
    <scope>NUCLEOTIDE SEQUENCE</scope>
</reference>
<evidence type="ECO:0000259" key="1">
    <source>
        <dbReference type="PROSITE" id="PS50844"/>
    </source>
</evidence>
<dbReference type="InterPro" id="IPR057736">
    <property type="entry name" value="SAF_PseI/NeuA/NeuB"/>
</dbReference>
<dbReference type="Gene3D" id="3.20.20.70">
    <property type="entry name" value="Aldolase class I"/>
    <property type="match status" value="1"/>
</dbReference>
<dbReference type="PANTHER" id="PTHR42966:SF1">
    <property type="entry name" value="SIALIC ACID SYNTHASE"/>
    <property type="match status" value="1"/>
</dbReference>
<dbReference type="EMBL" id="MLJW01000041">
    <property type="protein sequence ID" value="OIR06750.1"/>
    <property type="molecule type" value="Genomic_DNA"/>
</dbReference>
<dbReference type="PROSITE" id="PS50844">
    <property type="entry name" value="AFP_LIKE"/>
    <property type="match status" value="1"/>
</dbReference>
<dbReference type="InterPro" id="IPR013132">
    <property type="entry name" value="PseI/NeuA/B-like_N"/>
</dbReference>
<evidence type="ECO:0000313" key="2">
    <source>
        <dbReference type="EMBL" id="OIR06750.1"/>
    </source>
</evidence>
<dbReference type="SUPFAM" id="SSF51569">
    <property type="entry name" value="Aldolase"/>
    <property type="match status" value="1"/>
</dbReference>
<dbReference type="GO" id="GO:0016051">
    <property type="term" value="P:carbohydrate biosynthetic process"/>
    <property type="evidence" value="ECO:0007669"/>
    <property type="project" value="InterPro"/>
</dbReference>
<gene>
    <name evidence="2" type="primary">legI_1</name>
    <name evidence="2" type="ORF">GALL_109980</name>
</gene>
<organism evidence="2">
    <name type="scientific">mine drainage metagenome</name>
    <dbReference type="NCBI Taxonomy" id="410659"/>
    <lineage>
        <taxon>unclassified sequences</taxon>
        <taxon>metagenomes</taxon>
        <taxon>ecological metagenomes</taxon>
    </lineage>
</organism>
<keyword evidence="2" id="KW-0808">Transferase</keyword>
<dbReference type="CDD" id="cd11615">
    <property type="entry name" value="SAF_NeuB_like"/>
    <property type="match status" value="1"/>
</dbReference>
<accession>A0A1J5T3L0</accession>
<dbReference type="InterPro" id="IPR051690">
    <property type="entry name" value="PseI-like"/>
</dbReference>
<dbReference type="Gene3D" id="3.90.1210.10">
    <property type="entry name" value="Antifreeze-like/N-acetylneuraminic acid synthase C-terminal domain"/>
    <property type="match status" value="1"/>
</dbReference>
<dbReference type="GO" id="GO:0047444">
    <property type="term" value="F:N-acylneuraminate-9-phosphate synthase activity"/>
    <property type="evidence" value="ECO:0007669"/>
    <property type="project" value="TreeGrafter"/>
</dbReference>
<sequence>MNKRAYIIAEAGVNHNGSLDRALQLVDAAAEAGADAVKFQTFKADKLVSRAAPKAGYQIANTGTDESQHEMIRKLELDEAVHRRLMQHCRSRGIEFLSTPFDLESLTMLASRFDLSRIKLGSGEITNAPLLLATARTGKPVILSTGMSDLGDVEDALAVLAYGYACGDVAPSLAAFEAAYCSEEGRSALSDKVTLLHCTTEYPAPLAEVNLLAMETLRQAFRLPVGYSDHTAGIAITIAAAALGATVIEKHFTLDRKLPGPDHQASLEPDELRQMVRSIRDVEAALGSSVKQPAPSELGNRAVARKSLVASRPVVEGERFSIGNLTVKRPGGGISPMRYWEWLGKPAERDYQTDDPVGS</sequence>
<dbReference type="PANTHER" id="PTHR42966">
    <property type="entry name" value="N-ACETYLNEURAMINATE SYNTHASE"/>
    <property type="match status" value="1"/>
</dbReference>
<dbReference type="AlphaFoldDB" id="A0A1J5T3L0"/>
<dbReference type="InterPro" id="IPR020007">
    <property type="entry name" value="NeuB/NeuA"/>
</dbReference>
<dbReference type="InterPro" id="IPR006190">
    <property type="entry name" value="SAF_AFP_Neu5Ac"/>
</dbReference>
<feature type="domain" description="AFP-like" evidence="1">
    <location>
        <begin position="307"/>
        <end position="359"/>
    </location>
</feature>
<dbReference type="NCBIfam" id="TIGR03569">
    <property type="entry name" value="NeuB_NnaB"/>
    <property type="match status" value="1"/>
</dbReference>
<dbReference type="Pfam" id="PF03102">
    <property type="entry name" value="NeuB"/>
    <property type="match status" value="1"/>
</dbReference>
<dbReference type="InterPro" id="IPR036732">
    <property type="entry name" value="AFP_Neu5c_C_sf"/>
</dbReference>